<sequence length="478" mass="54366">MKGVLLYFLALCHLTAAAQELVFSREIEFKKLDYIEGVVSGDYIISKAQADEEILFYAIHAENNTMVQHKIKRQYSSLIGVMSTADEIFIYFTSYVYGIDKLECLTFSKTKGKFTKLKELTDISEKQHVCFINDNNAFYSMSYQKRERKLLLHKYDQGLVKDTLSFDFSDELISKTMARKGSIMNLVSNFTFIKKGVDISFDKAKDLKKVYFKGNKLLMISDEHDGIESGEILVLELDLLTESVVSRKVTLPYTNKTGHNSFFIDDKLFVVGIDKSMLDLTVFDIHKFEELGSHRYLKGELIQLKSSKLEKNGVDVEKVSDRTWTKEDATKLLLKSLNEGSPVISVTKRETDYRLLIGSYHVPQSGPAPMAGTSAGSTIQTPRGTVTTPGATQMTWSRTNSSERQNYFYGYLGMSDLKVSKDYNPSDNGVLYRAKQRIKELDSEIKLGGVGKISCVKEAYLLYMDKQKRSLFIERLIE</sequence>
<organism evidence="3 4">
    <name type="scientific">Chryseotalea sanaruensis</name>
    <dbReference type="NCBI Taxonomy" id="2482724"/>
    <lineage>
        <taxon>Bacteria</taxon>
        <taxon>Pseudomonadati</taxon>
        <taxon>Bacteroidota</taxon>
        <taxon>Cytophagia</taxon>
        <taxon>Cytophagales</taxon>
        <taxon>Chryseotaleaceae</taxon>
        <taxon>Chryseotalea</taxon>
    </lineage>
</organism>
<evidence type="ECO:0000256" key="2">
    <source>
        <dbReference type="SAM" id="SignalP"/>
    </source>
</evidence>
<dbReference type="EMBL" id="BHXQ01000001">
    <property type="protein sequence ID" value="GCC49992.1"/>
    <property type="molecule type" value="Genomic_DNA"/>
</dbReference>
<dbReference type="AlphaFoldDB" id="A0A401U531"/>
<keyword evidence="2" id="KW-0732">Signal</keyword>
<protein>
    <submittedName>
        <fullName evidence="3">Uncharacterized protein</fullName>
    </submittedName>
</protein>
<feature type="chain" id="PRO_5019212453" evidence="2">
    <location>
        <begin position="19"/>
        <end position="478"/>
    </location>
</feature>
<comment type="caution">
    <text evidence="3">The sequence shown here is derived from an EMBL/GenBank/DDBJ whole genome shotgun (WGS) entry which is preliminary data.</text>
</comment>
<evidence type="ECO:0000313" key="3">
    <source>
        <dbReference type="EMBL" id="GCC49992.1"/>
    </source>
</evidence>
<dbReference type="Proteomes" id="UP000288227">
    <property type="component" value="Unassembled WGS sequence"/>
</dbReference>
<proteinExistence type="predicted"/>
<name>A0A401U531_9BACT</name>
<reference evidence="3 4" key="1">
    <citation type="submission" date="2018-11" db="EMBL/GenBank/DDBJ databases">
        <title>Chryseotalea sanarue gen. nov., sp., nov., a member of the family Cytophagaceae, isolated from a brackish lake in Hamamatsu Japan.</title>
        <authorList>
            <person name="Maejima Y."/>
            <person name="Iino T."/>
            <person name="Muraguchi Y."/>
            <person name="Fukuda K."/>
            <person name="Ohkuma M."/>
            <person name="Moriuchi R."/>
            <person name="Dohra H."/>
            <person name="Kimbara K."/>
            <person name="Shintani M."/>
        </authorList>
    </citation>
    <scope>NUCLEOTIDE SEQUENCE [LARGE SCALE GENOMIC DNA]</scope>
    <source>
        <strain evidence="3 4">Ys</strain>
    </source>
</reference>
<dbReference type="RefSeq" id="WP_127120652.1">
    <property type="nucleotide sequence ID" value="NZ_BHXQ01000001.1"/>
</dbReference>
<dbReference type="OrthoDB" id="844739at2"/>
<evidence type="ECO:0000256" key="1">
    <source>
        <dbReference type="SAM" id="MobiDB-lite"/>
    </source>
</evidence>
<accession>A0A401U531</accession>
<evidence type="ECO:0000313" key="4">
    <source>
        <dbReference type="Proteomes" id="UP000288227"/>
    </source>
</evidence>
<feature type="region of interest" description="Disordered" evidence="1">
    <location>
        <begin position="367"/>
        <end position="390"/>
    </location>
</feature>
<keyword evidence="4" id="KW-1185">Reference proteome</keyword>
<feature type="compositionally biased region" description="Polar residues" evidence="1">
    <location>
        <begin position="374"/>
        <end position="390"/>
    </location>
</feature>
<gene>
    <name evidence="3" type="ORF">SanaruYs_02070</name>
</gene>
<feature type="signal peptide" evidence="2">
    <location>
        <begin position="1"/>
        <end position="18"/>
    </location>
</feature>